<dbReference type="AlphaFoldDB" id="A0A951Q5P9"/>
<gene>
    <name evidence="1" type="ORF">KME32_29225</name>
</gene>
<organism evidence="1 2">
    <name type="scientific">Mojavia pulchra JT2-VF2</name>
    <dbReference type="NCBI Taxonomy" id="287848"/>
    <lineage>
        <taxon>Bacteria</taxon>
        <taxon>Bacillati</taxon>
        <taxon>Cyanobacteriota</taxon>
        <taxon>Cyanophyceae</taxon>
        <taxon>Nostocales</taxon>
        <taxon>Nostocaceae</taxon>
    </lineage>
</organism>
<dbReference type="Proteomes" id="UP000715781">
    <property type="component" value="Unassembled WGS sequence"/>
</dbReference>
<evidence type="ECO:0000313" key="2">
    <source>
        <dbReference type="Proteomes" id="UP000715781"/>
    </source>
</evidence>
<proteinExistence type="predicted"/>
<protein>
    <submittedName>
        <fullName evidence="1">DUF2993 domain-containing protein</fullName>
    </submittedName>
</protein>
<reference evidence="1" key="2">
    <citation type="journal article" date="2022" name="Microbiol. Resour. Announc.">
        <title>Metagenome Sequencing to Explore Phylogenomics of Terrestrial Cyanobacteria.</title>
        <authorList>
            <person name="Ward R.D."/>
            <person name="Stajich J.E."/>
            <person name="Johansen J.R."/>
            <person name="Huntemann M."/>
            <person name="Clum A."/>
            <person name="Foster B."/>
            <person name="Foster B."/>
            <person name="Roux S."/>
            <person name="Palaniappan K."/>
            <person name="Varghese N."/>
            <person name="Mukherjee S."/>
            <person name="Reddy T.B.K."/>
            <person name="Daum C."/>
            <person name="Copeland A."/>
            <person name="Chen I.A."/>
            <person name="Ivanova N.N."/>
            <person name="Kyrpides N.C."/>
            <person name="Shapiro N."/>
            <person name="Eloe-Fadrosh E.A."/>
            <person name="Pietrasiak N."/>
        </authorList>
    </citation>
    <scope>NUCLEOTIDE SEQUENCE</scope>
    <source>
        <strain evidence="1">JT2-VF2</strain>
    </source>
</reference>
<dbReference type="Pfam" id="PF11209">
    <property type="entry name" value="LmeA"/>
    <property type="match status" value="1"/>
</dbReference>
<sequence>MPDKHSLEEELLAQAAENRLTDQLDEVEKIDVDVKTDLFKIVQGEVDEVSLTGQGLVFQQDIRVQEIKIQTDSFAVNPLSALLGQIELNEPVNAIARIVMTETDINRAFSSEFIQSQMQSWDLNVEGEIVTFNLKQIQLSLPGNGKIEFRLKVMLTERGNSRPLGFTAIIRPPLHPQPLLLESFNCTEGEGLSIETITALMQKLKELQNLPYFEWDNTLLRIKDMQVQKENLILLVEVNMKQIPSS</sequence>
<dbReference type="InterPro" id="IPR021373">
    <property type="entry name" value="DUF2993"/>
</dbReference>
<dbReference type="EMBL" id="JAHHHN010000031">
    <property type="protein sequence ID" value="MBW4565107.1"/>
    <property type="molecule type" value="Genomic_DNA"/>
</dbReference>
<comment type="caution">
    <text evidence="1">The sequence shown here is derived from an EMBL/GenBank/DDBJ whole genome shotgun (WGS) entry which is preliminary data.</text>
</comment>
<accession>A0A951Q5P9</accession>
<reference evidence="1" key="1">
    <citation type="submission" date="2021-05" db="EMBL/GenBank/DDBJ databases">
        <authorList>
            <person name="Pietrasiak N."/>
            <person name="Ward R."/>
            <person name="Stajich J.E."/>
            <person name="Kurbessoian T."/>
        </authorList>
    </citation>
    <scope>NUCLEOTIDE SEQUENCE</scope>
    <source>
        <strain evidence="1">JT2-VF2</strain>
    </source>
</reference>
<evidence type="ECO:0000313" key="1">
    <source>
        <dbReference type="EMBL" id="MBW4565107.1"/>
    </source>
</evidence>
<name>A0A951Q5P9_9NOST</name>